<evidence type="ECO:0000313" key="3">
    <source>
        <dbReference type="Proteomes" id="UP000438448"/>
    </source>
</evidence>
<gene>
    <name evidence="2" type="ORF">NRB20_56020</name>
</gene>
<feature type="region of interest" description="Disordered" evidence="1">
    <location>
        <begin position="377"/>
        <end position="397"/>
    </location>
</feature>
<accession>A0A7K0DC72</accession>
<dbReference type="EMBL" id="WEGK01000013">
    <property type="protein sequence ID" value="MQY22484.1"/>
    <property type="molecule type" value="Genomic_DNA"/>
</dbReference>
<keyword evidence="3" id="KW-1185">Reference proteome</keyword>
<comment type="caution">
    <text evidence="2">The sequence shown here is derived from an EMBL/GenBank/DDBJ whole genome shotgun (WGS) entry which is preliminary data.</text>
</comment>
<dbReference type="Proteomes" id="UP000438448">
    <property type="component" value="Unassembled WGS sequence"/>
</dbReference>
<evidence type="ECO:0000313" key="2">
    <source>
        <dbReference type="EMBL" id="MQY22484.1"/>
    </source>
</evidence>
<name>A0A7K0DC72_9NOCA</name>
<protein>
    <submittedName>
        <fullName evidence="2">Uncharacterized protein</fullName>
    </submittedName>
</protein>
<dbReference type="AlphaFoldDB" id="A0A7K0DC72"/>
<sequence length="415" mass="39671">MSTDAESLTAPLHPTVLDALRNTPAAPLIGQPGAQVLATIGLPGVPQPIALAPLPGLPPLPALDMTALLKPVTDLFGGFGTGALGAAGAVNPQSLLQGVLQGVGTAVQLGQQGLQLLQSMQGQGATAATASGVAALGDSASVSDQATQVHASLGAAATTVATGSAQMSAVAARLVATEAMLAPLAVTPGGQAALIAAATEAAAEAAAITAATKAQLVGHSAVMTQAGNPVSVSGGTVSTAGSSSQSELTQLISGFQQVMQVAQPLVSTALTALPAAAKATAEPVSANTDSMTTGAISAIVPGGIAALGAIPSAAGVQAMSARAALGAWQAETVGAAAASPAGTTPAMVEEPLPPLIPSGGALAGVRAGVATSAPAAGVTARHSDELDEDSEEQTPAPVIGAVTVTETPPDTAFSL</sequence>
<evidence type="ECO:0000256" key="1">
    <source>
        <dbReference type="SAM" id="MobiDB-lite"/>
    </source>
</evidence>
<organism evidence="2 3">
    <name type="scientific">Nocardia macrotermitis</name>
    <dbReference type="NCBI Taxonomy" id="2585198"/>
    <lineage>
        <taxon>Bacteria</taxon>
        <taxon>Bacillati</taxon>
        <taxon>Actinomycetota</taxon>
        <taxon>Actinomycetes</taxon>
        <taxon>Mycobacteriales</taxon>
        <taxon>Nocardiaceae</taxon>
        <taxon>Nocardia</taxon>
    </lineage>
</organism>
<reference evidence="2 3" key="1">
    <citation type="submission" date="2019-10" db="EMBL/GenBank/DDBJ databases">
        <title>Nocardia macrotermitis sp. nov. and Nocardia aurantia sp. nov., isolated from the gut of fungus growing-termite Macrotermes natalensis.</title>
        <authorList>
            <person name="Benndorf R."/>
            <person name="Schwitalla J."/>
            <person name="Martin K."/>
            <person name="De Beer W."/>
            <person name="Kaster A.-K."/>
            <person name="Vollmers J."/>
            <person name="Poulsen M."/>
            <person name="Beemelmanns C."/>
        </authorList>
    </citation>
    <scope>NUCLEOTIDE SEQUENCE [LARGE SCALE GENOMIC DNA]</scope>
    <source>
        <strain evidence="2 3">RB20</strain>
    </source>
</reference>
<proteinExistence type="predicted"/>
<dbReference type="RefSeq" id="WP_194290031.1">
    <property type="nucleotide sequence ID" value="NZ_WEGK01000013.1"/>
</dbReference>